<organism evidence="1">
    <name type="scientific">Oppiella nova</name>
    <dbReference type="NCBI Taxonomy" id="334625"/>
    <lineage>
        <taxon>Eukaryota</taxon>
        <taxon>Metazoa</taxon>
        <taxon>Ecdysozoa</taxon>
        <taxon>Arthropoda</taxon>
        <taxon>Chelicerata</taxon>
        <taxon>Arachnida</taxon>
        <taxon>Acari</taxon>
        <taxon>Acariformes</taxon>
        <taxon>Sarcoptiformes</taxon>
        <taxon>Oribatida</taxon>
        <taxon>Brachypylina</taxon>
        <taxon>Oppioidea</taxon>
        <taxon>Oppiidae</taxon>
        <taxon>Oppiella</taxon>
    </lineage>
</organism>
<proteinExistence type="predicted"/>
<gene>
    <name evidence="1" type="ORF">ONB1V03_LOCUS21478</name>
</gene>
<dbReference type="Proteomes" id="UP000728032">
    <property type="component" value="Unassembled WGS sequence"/>
</dbReference>
<evidence type="ECO:0000313" key="2">
    <source>
        <dbReference type="Proteomes" id="UP000728032"/>
    </source>
</evidence>
<dbReference type="AlphaFoldDB" id="A0A7R9MRW5"/>
<dbReference type="EMBL" id="OC956817">
    <property type="protein sequence ID" value="CAD7664920.1"/>
    <property type="molecule type" value="Genomic_DNA"/>
</dbReference>
<reference evidence="1" key="1">
    <citation type="submission" date="2020-11" db="EMBL/GenBank/DDBJ databases">
        <authorList>
            <person name="Tran Van P."/>
        </authorList>
    </citation>
    <scope>NUCLEOTIDE SEQUENCE</scope>
</reference>
<protein>
    <submittedName>
        <fullName evidence="1">Uncharacterized protein</fullName>
    </submittedName>
</protein>
<dbReference type="EMBL" id="CAJPVJ010041992">
    <property type="protein sequence ID" value="CAG2182057.1"/>
    <property type="molecule type" value="Genomic_DNA"/>
</dbReference>
<evidence type="ECO:0000313" key="1">
    <source>
        <dbReference type="EMBL" id="CAD7664920.1"/>
    </source>
</evidence>
<keyword evidence="2" id="KW-1185">Reference proteome</keyword>
<accession>A0A7R9MRW5</accession>
<sequence>MGQTKRRCSKYVKNITTESPSSKISSMTWSMKSDKRTLLLTNYPLK</sequence>
<name>A0A7R9MRW5_9ACAR</name>